<dbReference type="PANTHER" id="PTHR35368:SF1">
    <property type="entry name" value="HYDROPEROXIDE REDUCTASE"/>
    <property type="match status" value="1"/>
</dbReference>
<dbReference type="Gene3D" id="3.30.300.20">
    <property type="match status" value="1"/>
</dbReference>
<organism evidence="1 2">
    <name type="scientific">Salipiger mangrovisoli</name>
    <dbReference type="NCBI Taxonomy" id="2865933"/>
    <lineage>
        <taxon>Bacteria</taxon>
        <taxon>Pseudomonadati</taxon>
        <taxon>Pseudomonadota</taxon>
        <taxon>Alphaproteobacteria</taxon>
        <taxon>Rhodobacterales</taxon>
        <taxon>Roseobacteraceae</taxon>
        <taxon>Salipiger</taxon>
    </lineage>
</organism>
<evidence type="ECO:0000313" key="2">
    <source>
        <dbReference type="Proteomes" id="UP000607796"/>
    </source>
</evidence>
<dbReference type="InterPro" id="IPR015946">
    <property type="entry name" value="KH_dom-like_a/b"/>
</dbReference>
<proteinExistence type="predicted"/>
<reference evidence="1 2" key="1">
    <citation type="journal article" date="2021" name="Int. J. Syst. Evol. Microbiol.">
        <title>Salipiger mangrovisoli sp. nov., isolated from mangrove soil and the proposal for the reclassification of Paraphaeobacter pallidus as Salipiger pallidus comb. nov.</title>
        <authorList>
            <person name="Du J."/>
            <person name="Liu Y."/>
            <person name="Pei T."/>
            <person name="Deng M.R."/>
            <person name="Zhu H."/>
        </authorList>
    </citation>
    <scope>NUCLEOTIDE SEQUENCE [LARGE SCALE GENOMIC DNA]</scope>
    <source>
        <strain evidence="1 2">6D45A</strain>
    </source>
</reference>
<dbReference type="Pfam" id="PF02566">
    <property type="entry name" value="OsmC"/>
    <property type="match status" value="1"/>
</dbReference>
<dbReference type="InterPro" id="IPR036102">
    <property type="entry name" value="OsmC/Ohrsf"/>
</dbReference>
<protein>
    <submittedName>
        <fullName evidence="1">OsmC family protein</fullName>
    </submittedName>
</protein>
<dbReference type="EMBL" id="JADFFK010000007">
    <property type="protein sequence ID" value="MBE9637291.1"/>
    <property type="molecule type" value="Genomic_DNA"/>
</dbReference>
<keyword evidence="2" id="KW-1185">Reference proteome</keyword>
<dbReference type="Proteomes" id="UP000607796">
    <property type="component" value="Unassembled WGS sequence"/>
</dbReference>
<evidence type="ECO:0000313" key="1">
    <source>
        <dbReference type="EMBL" id="MBE9637291.1"/>
    </source>
</evidence>
<gene>
    <name evidence="1" type="ORF">IQ782_10610</name>
</gene>
<dbReference type="InterPro" id="IPR052924">
    <property type="entry name" value="OsmC/Ohr_hydroprdx_reductase"/>
</dbReference>
<dbReference type="InterPro" id="IPR003718">
    <property type="entry name" value="OsmC/Ohr_fam"/>
</dbReference>
<accession>A0ABR9X1A6</accession>
<name>A0ABR9X1A6_9RHOB</name>
<dbReference type="PANTHER" id="PTHR35368">
    <property type="entry name" value="HYDROPEROXIDE REDUCTASE"/>
    <property type="match status" value="1"/>
</dbReference>
<dbReference type="RefSeq" id="WP_194134608.1">
    <property type="nucleotide sequence ID" value="NZ_JADFFK010000007.1"/>
</dbReference>
<dbReference type="SUPFAM" id="SSF82784">
    <property type="entry name" value="OsmC-like"/>
    <property type="match status" value="1"/>
</dbReference>
<sequence>MTHPTETLANRHTREAQARVVSVFTKRPEAAQSVNLGTAAVTDGLTCTYDQDGQRIVLDMPKPVGGSGAGPSPGFFGRAALSGCVAIGIKMTAAREGLHLDAVQVDIEQHWDDRGLFALAGTPAGPLDTRLTISVASPEPAAKVQAMVSRALDSDPWFLAFRDAQSLRTEVTCTEAAR</sequence>
<comment type="caution">
    <text evidence="1">The sequence shown here is derived from an EMBL/GenBank/DDBJ whole genome shotgun (WGS) entry which is preliminary data.</text>
</comment>